<accession>H8XP64</accession>
<sequence>MSTIFDKINERNAQRFLKVLIETEFLAYSYLSFSIAPKKVGRQKTMASEVKLSEVARDENRVKSQKNV</sequence>
<dbReference type="HOGENOM" id="CLU_2787774_0_0_10"/>
<dbReference type="EMBL" id="HE774682">
    <property type="protein sequence ID" value="CCG53138.1"/>
    <property type="molecule type" value="Genomic_DNA"/>
</dbReference>
<proteinExistence type="predicted"/>
<evidence type="ECO:0000313" key="2">
    <source>
        <dbReference type="Proteomes" id="UP000007599"/>
    </source>
</evidence>
<gene>
    <name evidence="1" type="ordered locus">KQS_05870</name>
</gene>
<keyword evidence="2" id="KW-1185">Reference proteome</keyword>
<reference evidence="1 2" key="1">
    <citation type="journal article" date="2012" name="J. Bacteriol.">
        <title>Complete Genome Sequence of Flavobacterium indicum GPSTA100-9T, Isolated from Warm Spring Water.</title>
        <authorList>
            <person name="Barbier P."/>
            <person name="Houel A."/>
            <person name="Loux V."/>
            <person name="Poulain J."/>
            <person name="Bernardet J.F."/>
            <person name="Touchon M."/>
            <person name="Duchaud E."/>
        </authorList>
    </citation>
    <scope>NUCLEOTIDE SEQUENCE [LARGE SCALE GENOMIC DNA]</scope>
    <source>
        <strain evidence="2">DSM 17447 / CIP 109464 / GPTSA100-9</strain>
    </source>
</reference>
<evidence type="ECO:0000313" key="1">
    <source>
        <dbReference type="EMBL" id="CCG53138.1"/>
    </source>
</evidence>
<dbReference type="Proteomes" id="UP000007599">
    <property type="component" value="Chromosome I"/>
</dbReference>
<protein>
    <submittedName>
        <fullName evidence="1">Uncharacterized protein</fullName>
    </submittedName>
</protein>
<dbReference type="AlphaFoldDB" id="H8XP64"/>
<name>H8XP64_FLAIG</name>
<organism evidence="1 2">
    <name type="scientific">Flavobacterium indicum (strain DSM 17447 / CIP 109464 / GPTSA100-9)</name>
    <dbReference type="NCBI Taxonomy" id="1094466"/>
    <lineage>
        <taxon>Bacteria</taxon>
        <taxon>Pseudomonadati</taxon>
        <taxon>Bacteroidota</taxon>
        <taxon>Flavobacteriia</taxon>
        <taxon>Flavobacteriales</taxon>
        <taxon>Flavobacteriaceae</taxon>
        <taxon>Flavobacterium</taxon>
    </lineage>
</organism>
<reference evidence="2" key="2">
    <citation type="submission" date="2012-03" db="EMBL/GenBank/DDBJ databases">
        <title>Complete genome sequence of Flavobacterium indicum GPTSA100-9T, isolated from warm spring water.</title>
        <authorList>
            <person name="Barbier P."/>
            <person name="Houel A."/>
            <person name="Loux V."/>
            <person name="Poulain J."/>
            <person name="Bernardet J.-F."/>
            <person name="Touchon M."/>
            <person name="Duchaud E."/>
        </authorList>
    </citation>
    <scope>NUCLEOTIDE SEQUENCE [LARGE SCALE GENOMIC DNA]</scope>
    <source>
        <strain evidence="2">DSM 17447 / CIP 109464 / GPTSA100-9</strain>
    </source>
</reference>
<dbReference type="KEGG" id="fin:KQS_05870"/>